<keyword evidence="4" id="KW-1185">Reference proteome</keyword>
<dbReference type="Pfam" id="PF06180">
    <property type="entry name" value="CbiK"/>
    <property type="match status" value="1"/>
</dbReference>
<reference evidence="4" key="1">
    <citation type="submission" date="2017-02" db="EMBL/GenBank/DDBJ databases">
        <authorList>
            <person name="Varghese N."/>
            <person name="Submissions S."/>
        </authorList>
    </citation>
    <scope>NUCLEOTIDE SEQUENCE [LARGE SCALE GENOMIC DNA]</scope>
    <source>
        <strain evidence="4">ATCC BAA-34</strain>
    </source>
</reference>
<dbReference type="RefSeq" id="WP_078788600.1">
    <property type="nucleotide sequence ID" value="NZ_FUWR01000001.1"/>
</dbReference>
<dbReference type="STRING" id="115783.SAMN02745119_00297"/>
<dbReference type="GO" id="GO:0019251">
    <property type="term" value="P:anaerobic cobalamin biosynthetic process"/>
    <property type="evidence" value="ECO:0007669"/>
    <property type="project" value="InterPro"/>
</dbReference>
<sequence>MTTTTNQALALVFFGTTADAGLKVYDWIEAQMAARYPQMTIKRAFTSQMVIRRLQERGIAVPNLPELLADFKQQGLSRVAVLPFLIVPGQEFGKITAAIAAEPELQTVCATPLLTTEQDLEAVISALESEIPVGIPTVIGCHGNEQHDQFNHEIRQFAALIEARNPQVMVATVEGDNPGTAPLDRAREMAQTCGAVHFIPLMLVAGDHVMNDIMGDEEDSWKSQVGAGVTTCSGPAGMNEQILALYGQHLENAISGGFGGTR</sequence>
<feature type="active site" description="Proton acceptor" evidence="1">
    <location>
        <position position="142"/>
    </location>
</feature>
<keyword evidence="2" id="KW-0479">Metal-binding</keyword>
<dbReference type="Proteomes" id="UP000190102">
    <property type="component" value="Unassembled WGS sequence"/>
</dbReference>
<dbReference type="InterPro" id="IPR010388">
    <property type="entry name" value="Anaerobic_Co-chelatase"/>
</dbReference>
<dbReference type="EMBL" id="FUWR01000001">
    <property type="protein sequence ID" value="SJZ37245.1"/>
    <property type="molecule type" value="Genomic_DNA"/>
</dbReference>
<feature type="binding site" evidence="2">
    <location>
        <position position="174"/>
    </location>
    <ligand>
        <name>Co(2+)</name>
        <dbReference type="ChEBI" id="CHEBI:48828"/>
    </ligand>
</feature>
<accession>A0A1T4K4K3</accession>
<evidence type="ECO:0000313" key="4">
    <source>
        <dbReference type="Proteomes" id="UP000190102"/>
    </source>
</evidence>
<organism evidence="3 4">
    <name type="scientific">Trichlorobacter thiogenes</name>
    <dbReference type="NCBI Taxonomy" id="115783"/>
    <lineage>
        <taxon>Bacteria</taxon>
        <taxon>Pseudomonadati</taxon>
        <taxon>Thermodesulfobacteriota</taxon>
        <taxon>Desulfuromonadia</taxon>
        <taxon>Geobacterales</taxon>
        <taxon>Geobacteraceae</taxon>
        <taxon>Trichlorobacter</taxon>
    </lineage>
</organism>
<evidence type="ECO:0000313" key="3">
    <source>
        <dbReference type="EMBL" id="SJZ37245.1"/>
    </source>
</evidence>
<protein>
    <submittedName>
        <fullName evidence="3">Sirohydrochlorin cobaltochelatase</fullName>
    </submittedName>
</protein>
<dbReference type="OrthoDB" id="9770331at2"/>
<dbReference type="Gene3D" id="3.40.50.1400">
    <property type="match status" value="2"/>
</dbReference>
<name>A0A1T4K4K3_9BACT</name>
<feature type="binding site" evidence="2">
    <location>
        <position position="142"/>
    </location>
    <ligand>
        <name>Co(2+)</name>
        <dbReference type="ChEBI" id="CHEBI:48828"/>
    </ligand>
</feature>
<gene>
    <name evidence="3" type="ORF">SAMN02745119_00297</name>
</gene>
<dbReference type="GO" id="GO:0046872">
    <property type="term" value="F:metal ion binding"/>
    <property type="evidence" value="ECO:0007669"/>
    <property type="project" value="UniProtKB-KW"/>
</dbReference>
<dbReference type="GO" id="GO:0016852">
    <property type="term" value="F:sirohydrochlorin cobaltochelatase activity"/>
    <property type="evidence" value="ECO:0007669"/>
    <property type="project" value="InterPro"/>
</dbReference>
<proteinExistence type="predicted"/>
<dbReference type="SUPFAM" id="SSF53800">
    <property type="entry name" value="Chelatase"/>
    <property type="match status" value="1"/>
</dbReference>
<dbReference type="PIRSF" id="PIRSF033579">
    <property type="entry name" value="Anaer_Co_chel"/>
    <property type="match status" value="1"/>
</dbReference>
<evidence type="ECO:0000256" key="1">
    <source>
        <dbReference type="PIRSR" id="PIRSR033579-1"/>
    </source>
</evidence>
<evidence type="ECO:0000256" key="2">
    <source>
        <dbReference type="PIRSR" id="PIRSR033579-3"/>
    </source>
</evidence>
<keyword evidence="2" id="KW-0170">Cobalt</keyword>
<feature type="binding site" evidence="2">
    <location>
        <position position="208"/>
    </location>
    <ligand>
        <name>Co(2+)</name>
        <dbReference type="ChEBI" id="CHEBI:48828"/>
    </ligand>
</feature>
<dbReference type="AlphaFoldDB" id="A0A1T4K4K3"/>